<dbReference type="InterPro" id="IPR036615">
    <property type="entry name" value="Mur_ligase_C_dom_sf"/>
</dbReference>
<keyword evidence="10 14" id="KW-0573">Peptidoglycan synthesis</keyword>
<dbReference type="OrthoDB" id="9804126at2"/>
<keyword evidence="19" id="KW-1185">Reference proteome</keyword>
<gene>
    <name evidence="14" type="primary">murC</name>
    <name evidence="18" type="ORF">EI293_14955</name>
</gene>
<dbReference type="InterPro" id="IPR004101">
    <property type="entry name" value="Mur_ligase_C"/>
</dbReference>
<dbReference type="AlphaFoldDB" id="A0A428K730"/>
<evidence type="ECO:0000256" key="2">
    <source>
        <dbReference type="ARBA" id="ARBA00004752"/>
    </source>
</evidence>
<keyword evidence="7 14" id="KW-0547">Nucleotide-binding</keyword>
<accession>A0A428K730</accession>
<organism evidence="18 19">
    <name type="scientific">Hymenobacter perfusus</name>
    <dbReference type="NCBI Taxonomy" id="1236770"/>
    <lineage>
        <taxon>Bacteria</taxon>
        <taxon>Pseudomonadati</taxon>
        <taxon>Bacteroidota</taxon>
        <taxon>Cytophagia</taxon>
        <taxon>Cytophagales</taxon>
        <taxon>Hymenobacteraceae</taxon>
        <taxon>Hymenobacter</taxon>
    </lineage>
</organism>
<dbReference type="Pfam" id="PF08245">
    <property type="entry name" value="Mur_ligase_M"/>
    <property type="match status" value="1"/>
</dbReference>
<dbReference type="InterPro" id="IPR013221">
    <property type="entry name" value="Mur_ligase_cen"/>
</dbReference>
<dbReference type="GO" id="GO:0005737">
    <property type="term" value="C:cytoplasm"/>
    <property type="evidence" value="ECO:0007669"/>
    <property type="project" value="UniProtKB-SubCell"/>
</dbReference>
<reference evidence="18 19" key="1">
    <citation type="submission" date="2018-12" db="EMBL/GenBank/DDBJ databases">
        <authorList>
            <person name="Feng G."/>
            <person name="Zhu H."/>
        </authorList>
    </citation>
    <scope>NUCLEOTIDE SEQUENCE [LARGE SCALE GENOMIC DNA]</scope>
    <source>
        <strain evidence="18 19">LMG 26000</strain>
    </source>
</reference>
<dbReference type="SUPFAM" id="SSF53623">
    <property type="entry name" value="MurD-like peptide ligases, catalytic domain"/>
    <property type="match status" value="1"/>
</dbReference>
<feature type="binding site" evidence="14">
    <location>
        <begin position="116"/>
        <end position="122"/>
    </location>
    <ligand>
        <name>ATP</name>
        <dbReference type="ChEBI" id="CHEBI:30616"/>
    </ligand>
</feature>
<comment type="catalytic activity">
    <reaction evidence="13 14">
        <text>UDP-N-acetyl-alpha-D-muramate + L-alanine + ATP = UDP-N-acetyl-alpha-D-muramoyl-L-alanine + ADP + phosphate + H(+)</text>
        <dbReference type="Rhea" id="RHEA:23372"/>
        <dbReference type="ChEBI" id="CHEBI:15378"/>
        <dbReference type="ChEBI" id="CHEBI:30616"/>
        <dbReference type="ChEBI" id="CHEBI:43474"/>
        <dbReference type="ChEBI" id="CHEBI:57972"/>
        <dbReference type="ChEBI" id="CHEBI:70757"/>
        <dbReference type="ChEBI" id="CHEBI:83898"/>
        <dbReference type="ChEBI" id="CHEBI:456216"/>
        <dbReference type="EC" id="6.3.2.8"/>
    </reaction>
</comment>
<feature type="domain" description="Mur ligase C-terminal" evidence="16">
    <location>
        <begin position="353"/>
        <end position="481"/>
    </location>
</feature>
<evidence type="ECO:0000259" key="17">
    <source>
        <dbReference type="Pfam" id="PF08245"/>
    </source>
</evidence>
<comment type="caution">
    <text evidence="18">The sequence shown here is derived from an EMBL/GenBank/DDBJ whole genome shotgun (WGS) entry which is preliminary data.</text>
</comment>
<evidence type="ECO:0000313" key="19">
    <source>
        <dbReference type="Proteomes" id="UP000270291"/>
    </source>
</evidence>
<dbReference type="GO" id="GO:0051301">
    <property type="term" value="P:cell division"/>
    <property type="evidence" value="ECO:0007669"/>
    <property type="project" value="UniProtKB-KW"/>
</dbReference>
<dbReference type="GO" id="GO:0008763">
    <property type="term" value="F:UDP-N-acetylmuramate-L-alanine ligase activity"/>
    <property type="evidence" value="ECO:0007669"/>
    <property type="project" value="UniProtKB-UniRule"/>
</dbReference>
<comment type="function">
    <text evidence="14">Cell wall formation.</text>
</comment>
<dbReference type="GO" id="GO:0008360">
    <property type="term" value="P:regulation of cell shape"/>
    <property type="evidence" value="ECO:0007669"/>
    <property type="project" value="UniProtKB-KW"/>
</dbReference>
<evidence type="ECO:0000256" key="9">
    <source>
        <dbReference type="ARBA" id="ARBA00022960"/>
    </source>
</evidence>
<evidence type="ECO:0000256" key="8">
    <source>
        <dbReference type="ARBA" id="ARBA00022840"/>
    </source>
</evidence>
<keyword evidence="12 14" id="KW-0961">Cell wall biogenesis/degradation</keyword>
<dbReference type="GO" id="GO:0009252">
    <property type="term" value="P:peptidoglycan biosynthetic process"/>
    <property type="evidence" value="ECO:0007669"/>
    <property type="project" value="UniProtKB-UniRule"/>
</dbReference>
<dbReference type="SUPFAM" id="SSF51984">
    <property type="entry name" value="MurCD N-terminal domain"/>
    <property type="match status" value="1"/>
</dbReference>
<comment type="similarity">
    <text evidence="14">Belongs to the MurCDEF family.</text>
</comment>
<feature type="domain" description="Mur ligase N-terminal catalytic" evidence="15">
    <location>
        <begin position="7"/>
        <end position="107"/>
    </location>
</feature>
<evidence type="ECO:0000256" key="6">
    <source>
        <dbReference type="ARBA" id="ARBA00022618"/>
    </source>
</evidence>
<protein>
    <recommendedName>
        <fullName evidence="3 14">UDP-N-acetylmuramate--L-alanine ligase</fullName>
        <ecNumber evidence="3 14">6.3.2.8</ecNumber>
    </recommendedName>
    <alternativeName>
        <fullName evidence="14">UDP-N-acetylmuramoyl-L-alanine synthetase</fullName>
    </alternativeName>
</protein>
<evidence type="ECO:0000256" key="7">
    <source>
        <dbReference type="ARBA" id="ARBA00022741"/>
    </source>
</evidence>
<dbReference type="InterPro" id="IPR005758">
    <property type="entry name" value="UDP-N-AcMur_Ala_ligase_MurC"/>
</dbReference>
<dbReference type="RefSeq" id="WP_125439229.1">
    <property type="nucleotide sequence ID" value="NZ_RWIU01000005.1"/>
</dbReference>
<dbReference type="Pfam" id="PF01225">
    <property type="entry name" value="Mur_ligase"/>
    <property type="match status" value="1"/>
</dbReference>
<dbReference type="InterPro" id="IPR000713">
    <property type="entry name" value="Mur_ligase_N"/>
</dbReference>
<keyword evidence="8 14" id="KW-0067">ATP-binding</keyword>
<evidence type="ECO:0000256" key="10">
    <source>
        <dbReference type="ARBA" id="ARBA00022984"/>
    </source>
</evidence>
<evidence type="ECO:0000259" key="15">
    <source>
        <dbReference type="Pfam" id="PF01225"/>
    </source>
</evidence>
<comment type="subcellular location">
    <subcellularLocation>
        <location evidence="1 14">Cytoplasm</location>
    </subcellularLocation>
</comment>
<keyword evidence="4 14" id="KW-0963">Cytoplasm</keyword>
<evidence type="ECO:0000313" key="18">
    <source>
        <dbReference type="EMBL" id="RSK42223.1"/>
    </source>
</evidence>
<evidence type="ECO:0000256" key="1">
    <source>
        <dbReference type="ARBA" id="ARBA00004496"/>
    </source>
</evidence>
<dbReference type="Gene3D" id="3.40.50.720">
    <property type="entry name" value="NAD(P)-binding Rossmann-like Domain"/>
    <property type="match status" value="1"/>
</dbReference>
<dbReference type="EC" id="6.3.2.8" evidence="3 14"/>
<dbReference type="GO" id="GO:0005524">
    <property type="term" value="F:ATP binding"/>
    <property type="evidence" value="ECO:0007669"/>
    <property type="project" value="UniProtKB-UniRule"/>
</dbReference>
<evidence type="ECO:0000256" key="14">
    <source>
        <dbReference type="HAMAP-Rule" id="MF_00046"/>
    </source>
</evidence>
<proteinExistence type="inferred from homology"/>
<keyword evidence="6 14" id="KW-0132">Cell division</keyword>
<keyword evidence="5 14" id="KW-0436">Ligase</keyword>
<evidence type="ECO:0000256" key="5">
    <source>
        <dbReference type="ARBA" id="ARBA00022598"/>
    </source>
</evidence>
<dbReference type="Gene3D" id="3.40.1190.10">
    <property type="entry name" value="Mur-like, catalytic domain"/>
    <property type="match status" value="1"/>
</dbReference>
<name>A0A428K730_9BACT</name>
<feature type="domain" description="Mur ligase central" evidence="17">
    <location>
        <begin position="114"/>
        <end position="331"/>
    </location>
</feature>
<dbReference type="SUPFAM" id="SSF53244">
    <property type="entry name" value="MurD-like peptide ligases, peptide-binding domain"/>
    <property type="match status" value="1"/>
</dbReference>
<dbReference type="InterPro" id="IPR050061">
    <property type="entry name" value="MurCDEF_pg_biosynth"/>
</dbReference>
<dbReference type="UniPathway" id="UPA00219"/>
<dbReference type="HAMAP" id="MF_00046">
    <property type="entry name" value="MurC"/>
    <property type="match status" value="1"/>
</dbReference>
<evidence type="ECO:0000259" key="16">
    <source>
        <dbReference type="Pfam" id="PF02875"/>
    </source>
</evidence>
<dbReference type="Gene3D" id="3.90.190.20">
    <property type="entry name" value="Mur ligase, C-terminal domain"/>
    <property type="match status" value="1"/>
</dbReference>
<evidence type="ECO:0000256" key="3">
    <source>
        <dbReference type="ARBA" id="ARBA00012211"/>
    </source>
</evidence>
<keyword evidence="9 14" id="KW-0133">Cell shape</keyword>
<evidence type="ECO:0000256" key="13">
    <source>
        <dbReference type="ARBA" id="ARBA00047833"/>
    </source>
</evidence>
<evidence type="ECO:0000256" key="12">
    <source>
        <dbReference type="ARBA" id="ARBA00023316"/>
    </source>
</evidence>
<keyword evidence="11 14" id="KW-0131">Cell cycle</keyword>
<dbReference type="GO" id="GO:0071555">
    <property type="term" value="P:cell wall organization"/>
    <property type="evidence" value="ECO:0007669"/>
    <property type="project" value="UniProtKB-KW"/>
</dbReference>
<dbReference type="Proteomes" id="UP000270291">
    <property type="component" value="Unassembled WGS sequence"/>
</dbReference>
<dbReference type="Pfam" id="PF02875">
    <property type="entry name" value="Mur_ligase_C"/>
    <property type="match status" value="1"/>
</dbReference>
<sequence>MKKYVFFLGIGGIGMSALARWFQANGYEVSGYDKTATPLTEKLTAEGIAIHYEDAVDNIPLEVRQNKAQTLVVLTPAIPKDHQEWAWLREQGYDIQKRSQVLGLLTQGRPTIAVAGTHGKTTTSSMVAHLLHHAGVPCAAFLGGISVNLGSNLLLPSEPIKNEELKIKNSPASSEGLAADSEQPTTNNQQLATNIPVVVEADEYDRSFLTLFPTVAIVTSTDADHLDIYGHKEALVESFRQFVSQIQPGGTLIINHTADPSVAAAAPAGVRVIRYGLSPEEGPELYATDIAAQGHQFHFALHGPQGITDGLVLAVPGYHNVENMLAAACVAQLYGLSPGQLRVAVAAYKGVKRRFEFILTAGTAAAPKVYVDDYAHHPREIEAFLRSVRALYPGRRLRVIFQPHLFSRTRDFAPGFAESLSLADEVVLLDIYPARELPMPGVTSELILSQITAVEKSLQTKAEILRNAETNPDFDVLATVGAGDIDQLVPQLKNILDIRWNGAEA</sequence>
<evidence type="ECO:0000256" key="4">
    <source>
        <dbReference type="ARBA" id="ARBA00022490"/>
    </source>
</evidence>
<dbReference type="PANTHER" id="PTHR43445:SF3">
    <property type="entry name" value="UDP-N-ACETYLMURAMATE--L-ALANINE LIGASE"/>
    <property type="match status" value="1"/>
</dbReference>
<comment type="pathway">
    <text evidence="2 14">Cell wall biogenesis; peptidoglycan biosynthesis.</text>
</comment>
<evidence type="ECO:0000256" key="11">
    <source>
        <dbReference type="ARBA" id="ARBA00023306"/>
    </source>
</evidence>
<dbReference type="EMBL" id="RWIU01000005">
    <property type="protein sequence ID" value="RSK42223.1"/>
    <property type="molecule type" value="Genomic_DNA"/>
</dbReference>
<dbReference type="InterPro" id="IPR036565">
    <property type="entry name" value="Mur-like_cat_sf"/>
</dbReference>
<dbReference type="PANTHER" id="PTHR43445">
    <property type="entry name" value="UDP-N-ACETYLMURAMATE--L-ALANINE LIGASE-RELATED"/>
    <property type="match status" value="1"/>
</dbReference>